<evidence type="ECO:0000313" key="1">
    <source>
        <dbReference type="EMBL" id="HER96879.1"/>
    </source>
</evidence>
<proteinExistence type="predicted"/>
<dbReference type="EMBL" id="DSGB01000006">
    <property type="protein sequence ID" value="HER96879.1"/>
    <property type="molecule type" value="Genomic_DNA"/>
</dbReference>
<dbReference type="AlphaFoldDB" id="A0A7V2F6U5"/>
<sequence>MVRLDLTALRPGGQHLTLRPSAEALELDPAVFEDIRVELTLDYYDGRLLVHLWAGATATLECDRTLELFKQAIEGSYTLFYAPPGTAIARADVEEVRELRPSDRYVDLTDVVRDTLLLAIPLRKVKPGAEALPLPTQFGAAETSPEEALPMDPRWEVLRRLRNC</sequence>
<accession>A0A7V2F6U5</accession>
<dbReference type="InterPro" id="IPR003772">
    <property type="entry name" value="YceD"/>
</dbReference>
<organism evidence="1">
    <name type="scientific">Rhodothermus marinus</name>
    <name type="common">Rhodothermus obamensis</name>
    <dbReference type="NCBI Taxonomy" id="29549"/>
    <lineage>
        <taxon>Bacteria</taxon>
        <taxon>Pseudomonadati</taxon>
        <taxon>Rhodothermota</taxon>
        <taxon>Rhodothermia</taxon>
        <taxon>Rhodothermales</taxon>
        <taxon>Rhodothermaceae</taxon>
        <taxon>Rhodothermus</taxon>
    </lineage>
</organism>
<dbReference type="Pfam" id="PF02620">
    <property type="entry name" value="YceD"/>
    <property type="match status" value="1"/>
</dbReference>
<reference evidence="1" key="1">
    <citation type="journal article" date="2020" name="mSystems">
        <title>Genome- and Community-Level Interaction Insights into Carbon Utilization and Element Cycling Functions of Hydrothermarchaeota in Hydrothermal Sediment.</title>
        <authorList>
            <person name="Zhou Z."/>
            <person name="Liu Y."/>
            <person name="Xu W."/>
            <person name="Pan J."/>
            <person name="Luo Z.H."/>
            <person name="Li M."/>
        </authorList>
    </citation>
    <scope>NUCLEOTIDE SEQUENCE [LARGE SCALE GENOMIC DNA]</scope>
    <source>
        <strain evidence="1">SpSt-143</strain>
    </source>
</reference>
<gene>
    <name evidence="1" type="ORF">ENO59_10275</name>
</gene>
<name>A0A7V2F6U5_RHOMR</name>
<comment type="caution">
    <text evidence="1">The sequence shown here is derived from an EMBL/GenBank/DDBJ whole genome shotgun (WGS) entry which is preliminary data.</text>
</comment>
<protein>
    <submittedName>
        <fullName evidence="1">DUF177 domain-containing protein</fullName>
    </submittedName>
</protein>